<feature type="chain" id="PRO_5045102343" evidence="1">
    <location>
        <begin position="21"/>
        <end position="350"/>
    </location>
</feature>
<dbReference type="Proteomes" id="UP001596043">
    <property type="component" value="Unassembled WGS sequence"/>
</dbReference>
<accession>A0ABV9HVB8</accession>
<evidence type="ECO:0000256" key="1">
    <source>
        <dbReference type="SAM" id="SignalP"/>
    </source>
</evidence>
<dbReference type="RefSeq" id="WP_379977894.1">
    <property type="nucleotide sequence ID" value="NZ_JBHSFV010000003.1"/>
</dbReference>
<gene>
    <name evidence="2" type="ORF">ACFO3O_07140</name>
</gene>
<name>A0ABV9HVB8_9FLAO</name>
<evidence type="ECO:0000313" key="3">
    <source>
        <dbReference type="Proteomes" id="UP001596043"/>
    </source>
</evidence>
<dbReference type="PROSITE" id="PS51257">
    <property type="entry name" value="PROKAR_LIPOPROTEIN"/>
    <property type="match status" value="1"/>
</dbReference>
<evidence type="ECO:0000313" key="2">
    <source>
        <dbReference type="EMBL" id="MFC4633675.1"/>
    </source>
</evidence>
<organism evidence="2 3">
    <name type="scientific">Dokdonia ponticola</name>
    <dbReference type="NCBI Taxonomy" id="2041041"/>
    <lineage>
        <taxon>Bacteria</taxon>
        <taxon>Pseudomonadati</taxon>
        <taxon>Bacteroidota</taxon>
        <taxon>Flavobacteriia</taxon>
        <taxon>Flavobacteriales</taxon>
        <taxon>Flavobacteriaceae</taxon>
        <taxon>Dokdonia</taxon>
    </lineage>
</organism>
<dbReference type="EMBL" id="JBHSFV010000003">
    <property type="protein sequence ID" value="MFC4633675.1"/>
    <property type="molecule type" value="Genomic_DNA"/>
</dbReference>
<reference evidence="3" key="1">
    <citation type="journal article" date="2019" name="Int. J. Syst. Evol. Microbiol.">
        <title>The Global Catalogue of Microorganisms (GCM) 10K type strain sequencing project: providing services to taxonomists for standard genome sequencing and annotation.</title>
        <authorList>
            <consortium name="The Broad Institute Genomics Platform"/>
            <consortium name="The Broad Institute Genome Sequencing Center for Infectious Disease"/>
            <person name="Wu L."/>
            <person name="Ma J."/>
        </authorList>
    </citation>
    <scope>NUCLEOTIDE SEQUENCE [LARGE SCALE GENOMIC DNA]</scope>
    <source>
        <strain evidence="3">YJ-61-S</strain>
    </source>
</reference>
<feature type="signal peptide" evidence="1">
    <location>
        <begin position="1"/>
        <end position="20"/>
    </location>
</feature>
<sequence length="350" mass="38644">MKTMTKQLLIFSILASVLFASCSDEQTTISSDASIDLEVAIEQIDFSPETAEPDSRFNETNEGLYHGVFVTLDAGIHAKIWININNDGHYNATVVSNQGDRFRFAGIPTSREGYTFSFVGERGSFDFDVTDINSPVATNVIVDNKEAHVTVVKDRAGQRAAAILGTFMSDDDSPLGVISGTWDLITDGTPNPDAFNFPLLTEVVITVTNTGIVYSDTDFETFNYPCFFLPSGPIAPIFLHEDPMTTPNGRNEFWAQDQSFQLGNATLTYWLGQSSGAVDTNPMLENHGFHNNNFADPPVAVCSAVENKKGIWFWNGRSGFSSFDDPFDVPMRAAENIDYEGFQQMLREIN</sequence>
<keyword evidence="3" id="KW-1185">Reference proteome</keyword>
<protein>
    <submittedName>
        <fullName evidence="2">Uncharacterized protein</fullName>
    </submittedName>
</protein>
<comment type="caution">
    <text evidence="2">The sequence shown here is derived from an EMBL/GenBank/DDBJ whole genome shotgun (WGS) entry which is preliminary data.</text>
</comment>
<keyword evidence="1" id="KW-0732">Signal</keyword>
<proteinExistence type="predicted"/>